<proteinExistence type="predicted"/>
<accession>A0A2R5F7V2</accession>
<protein>
    <submittedName>
        <fullName evidence="1">Probable malate:quinone oxidoreductase</fullName>
    </submittedName>
</protein>
<name>A0A2R5F7V2_9PROT</name>
<sequence length="60" mass="6679">MQAVRTTLPLKEQCWNQVRAVIETEGPGTSVQIEYEQLAASYGDAPNDPVWEEFAQALAQ</sequence>
<gene>
    <name evidence="1" type="ORF">NMK_1918</name>
</gene>
<dbReference type="RefSeq" id="WP_109015517.1">
    <property type="nucleotide sequence ID" value="NZ_BDOQ01000007.1"/>
</dbReference>
<dbReference type="EMBL" id="BDOQ01000007">
    <property type="protein sequence ID" value="GBG14320.1"/>
    <property type="molecule type" value="Genomic_DNA"/>
</dbReference>
<organism evidence="1 2">
    <name type="scientific">Novimethylophilus kurashikiensis</name>
    <dbReference type="NCBI Taxonomy" id="1825523"/>
    <lineage>
        <taxon>Bacteria</taxon>
        <taxon>Pseudomonadati</taxon>
        <taxon>Pseudomonadota</taxon>
        <taxon>Betaproteobacteria</taxon>
        <taxon>Nitrosomonadales</taxon>
        <taxon>Methylophilaceae</taxon>
        <taxon>Novimethylophilus</taxon>
    </lineage>
</organism>
<comment type="caution">
    <text evidence="1">The sequence shown here is derived from an EMBL/GenBank/DDBJ whole genome shotgun (WGS) entry which is preliminary data.</text>
</comment>
<reference evidence="1 2" key="1">
    <citation type="journal article" date="2018" name="Environ. Microbiol.">
        <title>Isolation and genomic characterization of Novimethylophilus kurashikiensis gen. nov. sp. nov., a new lanthanide-dependent methylotrophic species of Methylophilaceae.</title>
        <authorList>
            <person name="Lv H."/>
            <person name="Sahin N."/>
            <person name="Tani A."/>
        </authorList>
    </citation>
    <scope>NUCLEOTIDE SEQUENCE [LARGE SCALE GENOMIC DNA]</scope>
    <source>
        <strain evidence="1 2">La2-4</strain>
    </source>
</reference>
<keyword evidence="2" id="KW-1185">Reference proteome</keyword>
<dbReference type="Proteomes" id="UP000245081">
    <property type="component" value="Unassembled WGS sequence"/>
</dbReference>
<dbReference type="AlphaFoldDB" id="A0A2R5F7V2"/>
<evidence type="ECO:0000313" key="2">
    <source>
        <dbReference type="Proteomes" id="UP000245081"/>
    </source>
</evidence>
<evidence type="ECO:0000313" key="1">
    <source>
        <dbReference type="EMBL" id="GBG14320.1"/>
    </source>
</evidence>